<feature type="region of interest" description="Disordered" evidence="1">
    <location>
        <begin position="29"/>
        <end position="48"/>
    </location>
</feature>
<proteinExistence type="predicted"/>
<organism evidence="2 3">
    <name type="scientific">Aristolochia fimbriata</name>
    <name type="common">White veined hardy Dutchman's pipe vine</name>
    <dbReference type="NCBI Taxonomy" id="158543"/>
    <lineage>
        <taxon>Eukaryota</taxon>
        <taxon>Viridiplantae</taxon>
        <taxon>Streptophyta</taxon>
        <taxon>Embryophyta</taxon>
        <taxon>Tracheophyta</taxon>
        <taxon>Spermatophyta</taxon>
        <taxon>Magnoliopsida</taxon>
        <taxon>Magnoliidae</taxon>
        <taxon>Piperales</taxon>
        <taxon>Aristolochiaceae</taxon>
        <taxon>Aristolochia</taxon>
    </lineage>
</organism>
<comment type="caution">
    <text evidence="2">The sequence shown here is derived from an EMBL/GenBank/DDBJ whole genome shotgun (WGS) entry which is preliminary data.</text>
</comment>
<evidence type="ECO:0000256" key="1">
    <source>
        <dbReference type="SAM" id="MobiDB-lite"/>
    </source>
</evidence>
<feature type="region of interest" description="Disordered" evidence="1">
    <location>
        <begin position="53"/>
        <end position="137"/>
    </location>
</feature>
<accession>A0AAV7FHK2</accession>
<evidence type="ECO:0000313" key="3">
    <source>
        <dbReference type="Proteomes" id="UP000825729"/>
    </source>
</evidence>
<feature type="compositionally biased region" description="Basic and acidic residues" evidence="1">
    <location>
        <begin position="70"/>
        <end position="115"/>
    </location>
</feature>
<name>A0AAV7FHK2_ARIFI</name>
<protein>
    <submittedName>
        <fullName evidence="2">Uncharacterized protein</fullName>
    </submittedName>
</protein>
<feature type="compositionally biased region" description="Basic and acidic residues" evidence="1">
    <location>
        <begin position="122"/>
        <end position="137"/>
    </location>
</feature>
<feature type="compositionally biased region" description="Polar residues" evidence="1">
    <location>
        <begin position="57"/>
        <end position="68"/>
    </location>
</feature>
<sequence>MVLILRKPQKVYRERHIKEREAKGKLRNVYTTPRGKRQKLKNETNTSNYAVVPRRGNQLNRTVRSPQQIAEREDEMKANKGREEKARGTEVKRVQEEKQKTADQSQEREENEFVREHRKRERDRARQKQSEERKEKLALRSQDENFYVVALWVASLSRIKIAIRAVLPAHQSRLRRIGLFSVYEAQKRGVG</sequence>
<keyword evidence="3" id="KW-1185">Reference proteome</keyword>
<dbReference type="EMBL" id="JAINDJ010000002">
    <property type="protein sequence ID" value="KAG9459631.1"/>
    <property type="molecule type" value="Genomic_DNA"/>
</dbReference>
<reference evidence="2 3" key="1">
    <citation type="submission" date="2021-07" db="EMBL/GenBank/DDBJ databases">
        <title>The Aristolochia fimbriata genome: insights into angiosperm evolution, floral development and chemical biosynthesis.</title>
        <authorList>
            <person name="Jiao Y."/>
        </authorList>
    </citation>
    <scope>NUCLEOTIDE SEQUENCE [LARGE SCALE GENOMIC DNA]</scope>
    <source>
        <strain evidence="2">IBCAS-2021</strain>
        <tissue evidence="2">Leaf</tissue>
    </source>
</reference>
<gene>
    <name evidence="2" type="ORF">H6P81_004139</name>
</gene>
<dbReference type="AlphaFoldDB" id="A0AAV7FHK2"/>
<evidence type="ECO:0000313" key="2">
    <source>
        <dbReference type="EMBL" id="KAG9459631.1"/>
    </source>
</evidence>
<dbReference type="Proteomes" id="UP000825729">
    <property type="component" value="Unassembled WGS sequence"/>
</dbReference>